<protein>
    <submittedName>
        <fullName evidence="2">Uncharacterized protein</fullName>
    </submittedName>
</protein>
<dbReference type="AlphaFoldDB" id="A0A1H1Q4B4"/>
<feature type="transmembrane region" description="Helical" evidence="1">
    <location>
        <begin position="12"/>
        <end position="30"/>
    </location>
</feature>
<organism evidence="2 3">
    <name type="scientific">Mucilaginibacter mallensis</name>
    <dbReference type="NCBI Taxonomy" id="652787"/>
    <lineage>
        <taxon>Bacteria</taxon>
        <taxon>Pseudomonadati</taxon>
        <taxon>Bacteroidota</taxon>
        <taxon>Sphingobacteriia</taxon>
        <taxon>Sphingobacteriales</taxon>
        <taxon>Sphingobacteriaceae</taxon>
        <taxon>Mucilaginibacter</taxon>
    </lineage>
</organism>
<evidence type="ECO:0000256" key="1">
    <source>
        <dbReference type="SAM" id="Phobius"/>
    </source>
</evidence>
<sequence>MRSEKLPRRISVMIAVGLLMTTTPPLINDWVHIPDFLRGVVIGVGFVMEIRGIILANRFRKATKECGLREQ</sequence>
<evidence type="ECO:0000313" key="2">
    <source>
        <dbReference type="EMBL" id="SDS18250.1"/>
    </source>
</evidence>
<dbReference type="Proteomes" id="UP000199679">
    <property type="component" value="Chromosome I"/>
</dbReference>
<dbReference type="EMBL" id="LT629740">
    <property type="protein sequence ID" value="SDS18250.1"/>
    <property type="molecule type" value="Genomic_DNA"/>
</dbReference>
<proteinExistence type="predicted"/>
<accession>A0A1H1Q4B4</accession>
<keyword evidence="1" id="KW-1133">Transmembrane helix</keyword>
<dbReference type="OrthoDB" id="799882at2"/>
<keyword evidence="3" id="KW-1185">Reference proteome</keyword>
<dbReference type="STRING" id="652787.SAMN05216490_0689"/>
<name>A0A1H1Q4B4_MUCMA</name>
<dbReference type="RefSeq" id="WP_157682039.1">
    <property type="nucleotide sequence ID" value="NZ_LT629740.1"/>
</dbReference>
<feature type="transmembrane region" description="Helical" evidence="1">
    <location>
        <begin position="36"/>
        <end position="54"/>
    </location>
</feature>
<evidence type="ECO:0000313" key="3">
    <source>
        <dbReference type="Proteomes" id="UP000199679"/>
    </source>
</evidence>
<gene>
    <name evidence="2" type="ORF">SAMN05216490_0689</name>
</gene>
<reference evidence="2 3" key="1">
    <citation type="submission" date="2016-10" db="EMBL/GenBank/DDBJ databases">
        <authorList>
            <person name="de Groot N.N."/>
        </authorList>
    </citation>
    <scope>NUCLEOTIDE SEQUENCE [LARGE SCALE GENOMIC DNA]</scope>
    <source>
        <strain evidence="2 3">MP1X4</strain>
    </source>
</reference>
<keyword evidence="1" id="KW-0472">Membrane</keyword>
<keyword evidence="1" id="KW-0812">Transmembrane</keyword>